<dbReference type="SUPFAM" id="SSF53335">
    <property type="entry name" value="S-adenosyl-L-methionine-dependent methyltransferases"/>
    <property type="match status" value="1"/>
</dbReference>
<dbReference type="PIRSF" id="PIRSF036428">
    <property type="entry name" value="CobL"/>
    <property type="match status" value="1"/>
</dbReference>
<evidence type="ECO:0000256" key="5">
    <source>
        <dbReference type="ARBA" id="ARBA00022691"/>
    </source>
</evidence>
<keyword evidence="3" id="KW-0489">Methyltransferase</keyword>
<dbReference type="InterPro" id="IPR029063">
    <property type="entry name" value="SAM-dependent_MTases_sf"/>
</dbReference>
<dbReference type="InterPro" id="IPR012818">
    <property type="entry name" value="CbiE"/>
</dbReference>
<dbReference type="Gene3D" id="3.40.50.150">
    <property type="entry name" value="Vaccinia Virus protein VP39"/>
    <property type="match status" value="1"/>
</dbReference>
<dbReference type="PANTHER" id="PTHR43182">
    <property type="entry name" value="COBALT-PRECORRIN-6B C(15)-METHYLTRANSFERASE (DECARBOXYLATING)"/>
    <property type="match status" value="1"/>
</dbReference>
<evidence type="ECO:0000256" key="3">
    <source>
        <dbReference type="ARBA" id="ARBA00022603"/>
    </source>
</evidence>
<dbReference type="EMBL" id="JBHTMB010000214">
    <property type="protein sequence ID" value="MFD1236259.1"/>
    <property type="molecule type" value="Genomic_DNA"/>
</dbReference>
<dbReference type="Proteomes" id="UP001597182">
    <property type="component" value="Unassembled WGS sequence"/>
</dbReference>
<dbReference type="NCBIfam" id="TIGR02469">
    <property type="entry name" value="CbiT"/>
    <property type="match status" value="1"/>
</dbReference>
<gene>
    <name evidence="7" type="primary">cbiE</name>
    <name evidence="7" type="ORF">ACFQ34_23455</name>
</gene>
<keyword evidence="4" id="KW-0808">Transferase</keyword>
<dbReference type="NCBIfam" id="TIGR02467">
    <property type="entry name" value="CbiE"/>
    <property type="match status" value="1"/>
</dbReference>
<dbReference type="CDD" id="cd11644">
    <property type="entry name" value="Precorrin-6Y-MT"/>
    <property type="match status" value="1"/>
</dbReference>
<dbReference type="Pfam" id="PF00590">
    <property type="entry name" value="TP_methylase"/>
    <property type="match status" value="1"/>
</dbReference>
<proteinExistence type="predicted"/>
<feature type="domain" description="Tetrapyrrole methylase" evidence="6">
    <location>
        <begin position="6"/>
        <end position="193"/>
    </location>
</feature>
<keyword evidence="8" id="KW-1185">Reference proteome</keyword>
<dbReference type="InterPro" id="IPR050714">
    <property type="entry name" value="Cobalamin_biosynth_MTase"/>
</dbReference>
<evidence type="ECO:0000256" key="1">
    <source>
        <dbReference type="ARBA" id="ARBA00004953"/>
    </source>
</evidence>
<dbReference type="RefSeq" id="WP_346090908.1">
    <property type="nucleotide sequence ID" value="NZ_BAABKS010000016.1"/>
</dbReference>
<comment type="caution">
    <text evidence="7">The sequence shown here is derived from an EMBL/GenBank/DDBJ whole genome shotgun (WGS) entry which is preliminary data.</text>
</comment>
<comment type="pathway">
    <text evidence="1">Cofactor biosynthesis; adenosylcobalamin biosynthesis.</text>
</comment>
<dbReference type="Gene3D" id="3.30.950.10">
    <property type="entry name" value="Methyltransferase, Cobalt-precorrin-4 Transmethylase, Domain 2"/>
    <property type="match status" value="1"/>
</dbReference>
<dbReference type="SUPFAM" id="SSF53790">
    <property type="entry name" value="Tetrapyrrole methylase"/>
    <property type="match status" value="1"/>
</dbReference>
<accession>A0ABW3VM39</accession>
<dbReference type="InterPro" id="IPR014776">
    <property type="entry name" value="4pyrrole_Mease_sub2"/>
</dbReference>
<evidence type="ECO:0000313" key="8">
    <source>
        <dbReference type="Proteomes" id="UP001597182"/>
    </source>
</evidence>
<sequence>MGTDGRVTVVGIGADGWDGLGTSAREAVQRAEVVLGGSRQLALLPDDPRIPPRRPWPTPMTPALPGLFDELADRAVCVLASGDPMFFGIGATLARLLSPERLRVLPAPSSVALACARLGWPAEEVDVVSVVGRPLARVRRALAPGRRVIVLSSGAESPGEIAALLDADGWGPSAIALLEQLGGPGERLLAGLASDWPHPPGDALNLVAVSCEPGPDARVLGEVPGLPDEAYDHDGQLTKREVRAVTVAMLAPRAGELLWDVGAGAGSIAIEWMRAHSACRAVAVESHLDRVAAISRNADALGVPGLRVVPGRAPAALTDLPTPDAVFIGGGVTGEGVLDACLDALRPGGRLVANAVTVEGEAVLAAAHARLGGTLTRLSVARAGAVGGFTGWRPAMPVTIWSVTP</sequence>
<evidence type="ECO:0000256" key="2">
    <source>
        <dbReference type="ARBA" id="ARBA00022573"/>
    </source>
</evidence>
<evidence type="ECO:0000259" key="6">
    <source>
        <dbReference type="Pfam" id="PF00590"/>
    </source>
</evidence>
<dbReference type="PANTHER" id="PTHR43182:SF1">
    <property type="entry name" value="COBALT-PRECORRIN-7 C(5)-METHYLTRANSFERASE"/>
    <property type="match status" value="1"/>
</dbReference>
<evidence type="ECO:0000313" key="7">
    <source>
        <dbReference type="EMBL" id="MFD1236259.1"/>
    </source>
</evidence>
<reference evidence="8" key="1">
    <citation type="journal article" date="2019" name="Int. J. Syst. Evol. Microbiol.">
        <title>The Global Catalogue of Microorganisms (GCM) 10K type strain sequencing project: providing services to taxonomists for standard genome sequencing and annotation.</title>
        <authorList>
            <consortium name="The Broad Institute Genomics Platform"/>
            <consortium name="The Broad Institute Genome Sequencing Center for Infectious Disease"/>
            <person name="Wu L."/>
            <person name="Ma J."/>
        </authorList>
    </citation>
    <scope>NUCLEOTIDE SEQUENCE [LARGE SCALE GENOMIC DNA]</scope>
    <source>
        <strain evidence="8">CCUG 49018</strain>
    </source>
</reference>
<evidence type="ECO:0000256" key="4">
    <source>
        <dbReference type="ARBA" id="ARBA00022679"/>
    </source>
</evidence>
<dbReference type="InterPro" id="IPR006365">
    <property type="entry name" value="Cbl_synth_CobL"/>
</dbReference>
<dbReference type="Gene3D" id="3.40.1010.10">
    <property type="entry name" value="Cobalt-precorrin-4 Transmethylase, Domain 1"/>
    <property type="match status" value="1"/>
</dbReference>
<keyword evidence="2" id="KW-0169">Cobalamin biosynthesis</keyword>
<dbReference type="CDD" id="cd02440">
    <property type="entry name" value="AdoMet_MTases"/>
    <property type="match status" value="1"/>
</dbReference>
<name>A0ABW3VM39_9PSEU</name>
<dbReference type="InterPro" id="IPR014777">
    <property type="entry name" value="4pyrrole_Mease_sub1"/>
</dbReference>
<protein>
    <submittedName>
        <fullName evidence="7">Precorrin-6y C5,15-methyltransferase (Decarboxylating) subunit CbiE</fullName>
    </submittedName>
</protein>
<organism evidence="7 8">
    <name type="scientific">Pseudonocardia benzenivorans</name>
    <dbReference type="NCBI Taxonomy" id="228005"/>
    <lineage>
        <taxon>Bacteria</taxon>
        <taxon>Bacillati</taxon>
        <taxon>Actinomycetota</taxon>
        <taxon>Actinomycetes</taxon>
        <taxon>Pseudonocardiales</taxon>
        <taxon>Pseudonocardiaceae</taxon>
        <taxon>Pseudonocardia</taxon>
    </lineage>
</organism>
<dbReference type="InterPro" id="IPR035996">
    <property type="entry name" value="4pyrrol_Methylase_sf"/>
</dbReference>
<keyword evidence="5" id="KW-0949">S-adenosyl-L-methionine</keyword>
<dbReference type="InterPro" id="IPR000878">
    <property type="entry name" value="4pyrrol_Mease"/>
</dbReference>
<dbReference type="InterPro" id="IPR014008">
    <property type="entry name" value="Cbl_synth_MTase_CbiT"/>
</dbReference>